<dbReference type="AlphaFoldDB" id="A0A9X2FAL0"/>
<comment type="caution">
    <text evidence="1">The sequence shown here is derived from an EMBL/GenBank/DDBJ whole genome shotgun (WGS) entry which is preliminary data.</text>
</comment>
<evidence type="ECO:0000313" key="2">
    <source>
        <dbReference type="Proteomes" id="UP001155241"/>
    </source>
</evidence>
<keyword evidence="2" id="KW-1185">Reference proteome</keyword>
<accession>A0A9X2FAL0</accession>
<name>A0A9X2FAL0_9BACT</name>
<gene>
    <name evidence="1" type="ORF">NG895_12290</name>
</gene>
<dbReference type="RefSeq" id="WP_252852804.1">
    <property type="nucleotide sequence ID" value="NZ_JAMXLR010000038.1"/>
</dbReference>
<reference evidence="1" key="1">
    <citation type="submission" date="2022-06" db="EMBL/GenBank/DDBJ databases">
        <title>Aeoliella straminimaris, a novel planctomycete from sediments.</title>
        <authorList>
            <person name="Vitorino I.R."/>
            <person name="Lage O.M."/>
        </authorList>
    </citation>
    <scope>NUCLEOTIDE SEQUENCE</scope>
    <source>
        <strain evidence="1">ICT_H6.2</strain>
    </source>
</reference>
<sequence length="88" mass="9850">MRNQKFVASKTPAAKPLCTLWHAMARYGTLSHAFARKNFLEFFDRTAVFDPAASDFNENTPLGLWPAGYVVGVSEVLASRFPIRLFAL</sequence>
<evidence type="ECO:0000313" key="1">
    <source>
        <dbReference type="EMBL" id="MCO6044688.1"/>
    </source>
</evidence>
<organism evidence="1 2">
    <name type="scientific">Aeoliella straminimaris</name>
    <dbReference type="NCBI Taxonomy" id="2954799"/>
    <lineage>
        <taxon>Bacteria</taxon>
        <taxon>Pseudomonadati</taxon>
        <taxon>Planctomycetota</taxon>
        <taxon>Planctomycetia</taxon>
        <taxon>Pirellulales</taxon>
        <taxon>Lacipirellulaceae</taxon>
        <taxon>Aeoliella</taxon>
    </lineage>
</organism>
<protein>
    <submittedName>
        <fullName evidence="1">Uncharacterized protein</fullName>
    </submittedName>
</protein>
<dbReference type="EMBL" id="JAMXLR010000038">
    <property type="protein sequence ID" value="MCO6044688.1"/>
    <property type="molecule type" value="Genomic_DNA"/>
</dbReference>
<proteinExistence type="predicted"/>
<dbReference type="Proteomes" id="UP001155241">
    <property type="component" value="Unassembled WGS sequence"/>
</dbReference>